<dbReference type="EMBL" id="VGLS01000201">
    <property type="protein sequence ID" value="MBM3223794.1"/>
    <property type="molecule type" value="Genomic_DNA"/>
</dbReference>
<dbReference type="PANTHER" id="PTHR30137:SF8">
    <property type="entry name" value="BLR5498 PROTEIN"/>
    <property type="match status" value="1"/>
</dbReference>
<keyword evidence="2" id="KW-0503">Monooxygenase</keyword>
<dbReference type="GO" id="GO:0004497">
    <property type="term" value="F:monooxygenase activity"/>
    <property type="evidence" value="ECO:0007669"/>
    <property type="project" value="UniProtKB-KW"/>
</dbReference>
<evidence type="ECO:0000313" key="4">
    <source>
        <dbReference type="EMBL" id="MBM3223794.1"/>
    </source>
</evidence>
<sequence length="346" mass="38918">MKFGLFSHIPWPEELEPQQIFVQTAEAAQCGEELGFVSLWLAEHHFSRYGLGSSSLLLASHIAARTKTIRLGTAVLVPTLHHPLRLAEDTATLDVLSGGRLDVGYGRGAAGYEYNGYMVDREHSQERFREAITMIQGLWTTPEYTHTGQFFSVNRANLVPRPLQQPHPPVYVAATRTPATLEFVLATGHPLIVGVVLDTTNALDLCQRFVTRSAALGHHVPMSAIPFFRYCYVAETEAQARKDTEAALNWNMDVNQWRRMFAEGSEVHGRLDDFRRSRTETPPSYDYLCEHRAFIGTPDQCAAKIKALQDQGIEYFGCNFAFGDLDHKKVLASMELFAKEVMPRFL</sequence>
<dbReference type="Proteomes" id="UP000712673">
    <property type="component" value="Unassembled WGS sequence"/>
</dbReference>
<accession>A0A937W1M3</accession>
<dbReference type="InterPro" id="IPR050766">
    <property type="entry name" value="Bact_Lucif_Oxidored"/>
</dbReference>
<name>A0A937W1M3_UNCTE</name>
<dbReference type="Gene3D" id="3.20.20.30">
    <property type="entry name" value="Luciferase-like domain"/>
    <property type="match status" value="1"/>
</dbReference>
<dbReference type="Pfam" id="PF00296">
    <property type="entry name" value="Bac_luciferase"/>
    <property type="match status" value="1"/>
</dbReference>
<reference evidence="4" key="1">
    <citation type="submission" date="2019-03" db="EMBL/GenBank/DDBJ databases">
        <title>Lake Tanganyika Metagenome-Assembled Genomes (MAGs).</title>
        <authorList>
            <person name="Tran P."/>
        </authorList>
    </citation>
    <scope>NUCLEOTIDE SEQUENCE</scope>
    <source>
        <strain evidence="4">K_DeepCast_65m_m2_066</strain>
    </source>
</reference>
<dbReference type="GO" id="GO:0005829">
    <property type="term" value="C:cytosol"/>
    <property type="evidence" value="ECO:0007669"/>
    <property type="project" value="TreeGrafter"/>
</dbReference>
<evidence type="ECO:0000256" key="1">
    <source>
        <dbReference type="ARBA" id="ARBA00023002"/>
    </source>
</evidence>
<dbReference type="InterPro" id="IPR011251">
    <property type="entry name" value="Luciferase-like_dom"/>
</dbReference>
<proteinExistence type="predicted"/>
<evidence type="ECO:0000313" key="5">
    <source>
        <dbReference type="Proteomes" id="UP000712673"/>
    </source>
</evidence>
<comment type="caution">
    <text evidence="4">The sequence shown here is derived from an EMBL/GenBank/DDBJ whole genome shotgun (WGS) entry which is preliminary data.</text>
</comment>
<dbReference type="GO" id="GO:0016705">
    <property type="term" value="F:oxidoreductase activity, acting on paired donors, with incorporation or reduction of molecular oxygen"/>
    <property type="evidence" value="ECO:0007669"/>
    <property type="project" value="InterPro"/>
</dbReference>
<dbReference type="InterPro" id="IPR036661">
    <property type="entry name" value="Luciferase-like_sf"/>
</dbReference>
<evidence type="ECO:0000259" key="3">
    <source>
        <dbReference type="Pfam" id="PF00296"/>
    </source>
</evidence>
<organism evidence="4 5">
    <name type="scientific">Tectimicrobiota bacterium</name>
    <dbReference type="NCBI Taxonomy" id="2528274"/>
    <lineage>
        <taxon>Bacteria</taxon>
        <taxon>Pseudomonadati</taxon>
        <taxon>Nitrospinota/Tectimicrobiota group</taxon>
        <taxon>Candidatus Tectimicrobiota</taxon>
    </lineage>
</organism>
<gene>
    <name evidence="4" type="ORF">FJZ47_08350</name>
</gene>
<feature type="domain" description="Luciferase-like" evidence="3">
    <location>
        <begin position="1"/>
        <end position="314"/>
    </location>
</feature>
<evidence type="ECO:0000256" key="2">
    <source>
        <dbReference type="ARBA" id="ARBA00023033"/>
    </source>
</evidence>
<dbReference type="SUPFAM" id="SSF51679">
    <property type="entry name" value="Bacterial luciferase-like"/>
    <property type="match status" value="1"/>
</dbReference>
<dbReference type="AlphaFoldDB" id="A0A937W1M3"/>
<dbReference type="PANTHER" id="PTHR30137">
    <property type="entry name" value="LUCIFERASE-LIKE MONOOXYGENASE"/>
    <property type="match status" value="1"/>
</dbReference>
<keyword evidence="1" id="KW-0560">Oxidoreductase</keyword>
<protein>
    <submittedName>
        <fullName evidence="4">LLM class flavin-dependent oxidoreductase</fullName>
    </submittedName>
</protein>